<feature type="binding site" evidence="2">
    <location>
        <position position="58"/>
    </location>
    <ligand>
        <name>substrate</name>
    </ligand>
</feature>
<protein>
    <submittedName>
        <fullName evidence="4">Histidine phosphatase family protein</fullName>
    </submittedName>
</protein>
<dbReference type="CDD" id="cd07067">
    <property type="entry name" value="HP_PGM_like"/>
    <property type="match status" value="1"/>
</dbReference>
<dbReference type="GO" id="GO:0005737">
    <property type="term" value="C:cytoplasm"/>
    <property type="evidence" value="ECO:0007669"/>
    <property type="project" value="TreeGrafter"/>
</dbReference>
<feature type="binding site" evidence="2">
    <location>
        <begin position="8"/>
        <end position="15"/>
    </location>
    <ligand>
        <name>substrate</name>
    </ligand>
</feature>
<feature type="active site" description="Proton donor/acceptor" evidence="1">
    <location>
        <position position="82"/>
    </location>
</feature>
<reference evidence="4 5" key="1">
    <citation type="submission" date="2018-01" db="EMBL/GenBank/DDBJ databases">
        <title>The whole genome sequencing and assembly of Halobacillus litoralis ERB031 strain.</title>
        <authorList>
            <person name="Lee S.-J."/>
            <person name="Park M.-K."/>
            <person name="Kim J.-Y."/>
            <person name="Lee Y.-J."/>
            <person name="Yi H."/>
            <person name="Bahn Y.-S."/>
            <person name="Kim J.F."/>
            <person name="Lee D.-W."/>
        </authorList>
    </citation>
    <scope>NUCLEOTIDE SEQUENCE [LARGE SCALE GENOMIC DNA]</scope>
    <source>
        <strain evidence="4 5">ERB 031</strain>
    </source>
</reference>
<dbReference type="Proteomes" id="UP000287756">
    <property type="component" value="Chromosome"/>
</dbReference>
<dbReference type="SMART" id="SM00855">
    <property type="entry name" value="PGAM"/>
    <property type="match status" value="1"/>
</dbReference>
<dbReference type="InterPro" id="IPR013078">
    <property type="entry name" value="His_Pase_superF_clade-1"/>
</dbReference>
<dbReference type="Gene3D" id="3.40.50.1240">
    <property type="entry name" value="Phosphoglycerate mutase-like"/>
    <property type="match status" value="1"/>
</dbReference>
<evidence type="ECO:0000256" key="1">
    <source>
        <dbReference type="PIRSR" id="PIRSR613078-1"/>
    </source>
</evidence>
<dbReference type="InterPro" id="IPR029033">
    <property type="entry name" value="His_PPase_superfam"/>
</dbReference>
<gene>
    <name evidence="4" type="ORF">HLI_17020</name>
</gene>
<dbReference type="Pfam" id="PF00300">
    <property type="entry name" value="His_Phos_1"/>
    <property type="match status" value="1"/>
</dbReference>
<dbReference type="EMBL" id="CP026118">
    <property type="protein sequence ID" value="QAS53787.1"/>
    <property type="molecule type" value="Genomic_DNA"/>
</dbReference>
<dbReference type="InterPro" id="IPR050275">
    <property type="entry name" value="PGM_Phosphatase"/>
</dbReference>
<accession>A0A410MGE6</accession>
<feature type="active site" description="Tele-phosphohistidine intermediate" evidence="1">
    <location>
        <position position="9"/>
    </location>
</feature>
<name>A0A410MGE6_9BACI</name>
<evidence type="ECO:0000313" key="5">
    <source>
        <dbReference type="Proteomes" id="UP000287756"/>
    </source>
</evidence>
<sequence length="191" mass="22029">MTKIGWIRHGSTSWNKEKRAQGKSDIPLDDEGKADARKLAERLQSDSWDILYSSPLKRAKETAEYIAEQLGLEIHVDPRLLEVDGGQIEGTTERERIERWGEGWRTLDLGIEDPSSILERSRNFIEEIIQKHEKMNIIVVSHGAFISHTLRELDAESINEEHMKNTSLSEVVLHEGKWKCELYNCVVHLEE</sequence>
<dbReference type="KEGG" id="hli:HLI_17020"/>
<dbReference type="PANTHER" id="PTHR48100:SF1">
    <property type="entry name" value="HISTIDINE PHOSPHATASE FAMILY PROTEIN-RELATED"/>
    <property type="match status" value="1"/>
</dbReference>
<dbReference type="AlphaFoldDB" id="A0A410MGE6"/>
<dbReference type="OrthoDB" id="9782128at2"/>
<proteinExistence type="predicted"/>
<dbReference type="RefSeq" id="WP_128526058.1">
    <property type="nucleotide sequence ID" value="NZ_CP026118.1"/>
</dbReference>
<dbReference type="PANTHER" id="PTHR48100">
    <property type="entry name" value="BROAD-SPECIFICITY PHOSPHATASE YOR283W-RELATED"/>
    <property type="match status" value="1"/>
</dbReference>
<feature type="region of interest" description="Disordered" evidence="3">
    <location>
        <begin position="1"/>
        <end position="31"/>
    </location>
</feature>
<dbReference type="GO" id="GO:0016791">
    <property type="term" value="F:phosphatase activity"/>
    <property type="evidence" value="ECO:0007669"/>
    <property type="project" value="TreeGrafter"/>
</dbReference>
<evidence type="ECO:0000313" key="4">
    <source>
        <dbReference type="EMBL" id="QAS53787.1"/>
    </source>
</evidence>
<evidence type="ECO:0000256" key="2">
    <source>
        <dbReference type="PIRSR" id="PIRSR613078-2"/>
    </source>
</evidence>
<dbReference type="SUPFAM" id="SSF53254">
    <property type="entry name" value="Phosphoglycerate mutase-like"/>
    <property type="match status" value="1"/>
</dbReference>
<evidence type="ECO:0000256" key="3">
    <source>
        <dbReference type="SAM" id="MobiDB-lite"/>
    </source>
</evidence>
<organism evidence="4 5">
    <name type="scientific">Halobacillus litoralis</name>
    <dbReference type="NCBI Taxonomy" id="45668"/>
    <lineage>
        <taxon>Bacteria</taxon>
        <taxon>Bacillati</taxon>
        <taxon>Bacillota</taxon>
        <taxon>Bacilli</taxon>
        <taxon>Bacillales</taxon>
        <taxon>Bacillaceae</taxon>
        <taxon>Halobacillus</taxon>
    </lineage>
</organism>